<proteinExistence type="predicted"/>
<dbReference type="EMBL" id="FWXY01000002">
    <property type="protein sequence ID" value="SMC43593.1"/>
    <property type="molecule type" value="Genomic_DNA"/>
</dbReference>
<dbReference type="OrthoDB" id="479249at2"/>
<gene>
    <name evidence="1" type="ORF">SAMN02746065_10283</name>
</gene>
<dbReference type="Gene3D" id="3.40.50.2000">
    <property type="entry name" value="Glycogen Phosphorylase B"/>
    <property type="match status" value="1"/>
</dbReference>
<sequence length="521" mass="62116">MDFKLNKNFLNKEYSFYKKKAYECFEKDKFEKSLLCVAFCAFIAWKYPILYNFCDDDLEKILEELSKEIVFHRNINIKPVKPNKVIFYNSQIIDSGALTEQYLYYFIENEIEVLFIIPDKKYTLEGVNILKLIENSDYVELFIPECSGYVEKIKKIVEKIEDYMPQKAFLHFVPNDVVGYASFCTFEDVTKYYIVHNDHTFWLGKNCSDFFIEFRKFGYLLATNRRKISPEKIFHIPYYPIVQKINFLGLPFDRKGKVVGLSGANLNKYLLDPSLAYFYAVKKLLDRNKNFVFCLAGWGNERLIIEFIKENNLEKRFYFLGRRKDFYELVKNIDILFESYPLKGGLTVLYGTENNKPIIGIGEKRNASGCIEDFFDLNNYKQPQNIDEFFTEAEKLIIYEDERSKNASFFSNNRYRKTKFESALHTLFCDISPTPKQVYSGDVEMDDDYYLNQYINLPNSEFNYFFSKMLMLRTITSFFEKLIILYRIFLCAPSDFYLKIREKIMNKFKFNYQRSHKGLHR</sequence>
<keyword evidence="2" id="KW-1185">Reference proteome</keyword>
<dbReference type="STRING" id="1121400.SAMN02746065_10283"/>
<organism evidence="1 2">
    <name type="scientific">Desulfocicer vacuolatum DSM 3385</name>
    <dbReference type="NCBI Taxonomy" id="1121400"/>
    <lineage>
        <taxon>Bacteria</taxon>
        <taxon>Pseudomonadati</taxon>
        <taxon>Thermodesulfobacteriota</taxon>
        <taxon>Desulfobacteria</taxon>
        <taxon>Desulfobacterales</taxon>
        <taxon>Desulfobacteraceae</taxon>
        <taxon>Desulfocicer</taxon>
    </lineage>
</organism>
<reference evidence="1 2" key="1">
    <citation type="submission" date="2017-04" db="EMBL/GenBank/DDBJ databases">
        <authorList>
            <person name="Afonso C.L."/>
            <person name="Miller P.J."/>
            <person name="Scott M.A."/>
            <person name="Spackman E."/>
            <person name="Goraichik I."/>
            <person name="Dimitrov K.M."/>
            <person name="Suarez D.L."/>
            <person name="Swayne D.E."/>
        </authorList>
    </citation>
    <scope>NUCLEOTIDE SEQUENCE [LARGE SCALE GENOMIC DNA]</scope>
    <source>
        <strain evidence="1 2">DSM 3385</strain>
    </source>
</reference>
<protein>
    <submittedName>
        <fullName evidence="1">Uncharacterized protein</fullName>
    </submittedName>
</protein>
<name>A0A1W1Z5B9_9BACT</name>
<accession>A0A1W1Z5B9</accession>
<evidence type="ECO:0000313" key="1">
    <source>
        <dbReference type="EMBL" id="SMC43593.1"/>
    </source>
</evidence>
<evidence type="ECO:0000313" key="2">
    <source>
        <dbReference type="Proteomes" id="UP000192418"/>
    </source>
</evidence>
<dbReference type="AlphaFoldDB" id="A0A1W1Z5B9"/>
<dbReference type="Proteomes" id="UP000192418">
    <property type="component" value="Unassembled WGS sequence"/>
</dbReference>
<dbReference type="RefSeq" id="WP_084066764.1">
    <property type="nucleotide sequence ID" value="NZ_FWXY01000002.1"/>
</dbReference>
<dbReference type="SUPFAM" id="SSF53756">
    <property type="entry name" value="UDP-Glycosyltransferase/glycogen phosphorylase"/>
    <property type="match status" value="1"/>
</dbReference>